<dbReference type="InterPro" id="IPR001232">
    <property type="entry name" value="SKP1-like"/>
</dbReference>
<accession>A0A6I8W8H0</accession>
<dbReference type="InterPro" id="IPR016897">
    <property type="entry name" value="SKP1"/>
</dbReference>
<evidence type="ECO:0000256" key="1">
    <source>
        <dbReference type="ARBA" id="ARBA00009993"/>
    </source>
</evidence>
<reference evidence="5" key="1">
    <citation type="submission" date="2025-08" db="UniProtKB">
        <authorList>
            <consortium name="RefSeq"/>
        </authorList>
    </citation>
    <scope>IDENTIFICATION</scope>
    <source>
        <strain evidence="5">MV-25-SWS-2005</strain>
        <tissue evidence="5">Whole body</tissue>
    </source>
</reference>
<dbReference type="PANTHER" id="PTHR11165">
    <property type="entry name" value="SKP1"/>
    <property type="match status" value="1"/>
</dbReference>
<dbReference type="InterPro" id="IPR016073">
    <property type="entry name" value="Skp1_comp_POZ"/>
</dbReference>
<dbReference type="Gene3D" id="3.30.710.10">
    <property type="entry name" value="Potassium Channel Kv1.1, Chain A"/>
    <property type="match status" value="1"/>
</dbReference>
<evidence type="ECO:0000256" key="2">
    <source>
        <dbReference type="ARBA" id="ARBA00022786"/>
    </source>
</evidence>
<keyword evidence="2" id="KW-0833">Ubl conjugation pathway</keyword>
<keyword evidence="4" id="KW-1185">Reference proteome</keyword>
<dbReference type="InterPro" id="IPR011333">
    <property type="entry name" value="SKP1/BTB/POZ_sf"/>
</dbReference>
<comment type="similarity">
    <text evidence="1">Belongs to the SKP1 family.</text>
</comment>
<dbReference type="Pfam" id="PF03931">
    <property type="entry name" value="Skp1_POZ"/>
    <property type="match status" value="1"/>
</dbReference>
<dbReference type="AlphaFoldDB" id="A0A6I8W8H0"/>
<gene>
    <name evidence="5" type="primary">LOC117184824</name>
</gene>
<evidence type="ECO:0000259" key="3">
    <source>
        <dbReference type="Pfam" id="PF03931"/>
    </source>
</evidence>
<organism evidence="4 5">
    <name type="scientific">Drosophila pseudoobscura pseudoobscura</name>
    <name type="common">Fruit fly</name>
    <dbReference type="NCBI Taxonomy" id="46245"/>
    <lineage>
        <taxon>Eukaryota</taxon>
        <taxon>Metazoa</taxon>
        <taxon>Ecdysozoa</taxon>
        <taxon>Arthropoda</taxon>
        <taxon>Hexapoda</taxon>
        <taxon>Insecta</taxon>
        <taxon>Pterygota</taxon>
        <taxon>Neoptera</taxon>
        <taxon>Endopterygota</taxon>
        <taxon>Diptera</taxon>
        <taxon>Brachycera</taxon>
        <taxon>Muscomorpha</taxon>
        <taxon>Ephydroidea</taxon>
        <taxon>Drosophilidae</taxon>
        <taxon>Drosophila</taxon>
        <taxon>Sophophora</taxon>
    </lineage>
</organism>
<feature type="domain" description="SKP1 component POZ" evidence="3">
    <location>
        <begin position="10"/>
        <end position="65"/>
    </location>
</feature>
<dbReference type="GO" id="GO:0006511">
    <property type="term" value="P:ubiquitin-dependent protein catabolic process"/>
    <property type="evidence" value="ECO:0007669"/>
    <property type="project" value="InterPro"/>
</dbReference>
<dbReference type="InParanoid" id="A0A6I8W8H0"/>
<proteinExistence type="inferred from homology"/>
<dbReference type="SUPFAM" id="SSF54695">
    <property type="entry name" value="POZ domain"/>
    <property type="match status" value="1"/>
</dbReference>
<name>A0A6I8W8H0_DROPS</name>
<protein>
    <submittedName>
        <fullName evidence="5">E3 ubiquitin ligase complex SCF subunit sconC-like</fullName>
    </submittedName>
</protein>
<sequence>MEENRRKQRVELLSSDGEVIIIDRKIANRFARIRDFLGANDCLYVPNIRSFILRKVLTWSFYHKNDPGLKSDSESTWWYTEFFNVDQTILLELMETADFLDMRSLFNVAQGLRRNE</sequence>
<evidence type="ECO:0000313" key="4">
    <source>
        <dbReference type="Proteomes" id="UP000001819"/>
    </source>
</evidence>
<evidence type="ECO:0000313" key="5">
    <source>
        <dbReference type="RefSeq" id="XP_033239673.1"/>
    </source>
</evidence>
<dbReference type="SMART" id="SM00512">
    <property type="entry name" value="Skp1"/>
    <property type="match status" value="1"/>
</dbReference>
<dbReference type="RefSeq" id="XP_033239673.1">
    <property type="nucleotide sequence ID" value="XM_033383782.1"/>
</dbReference>
<dbReference type="KEGG" id="dpo:117184824"/>
<dbReference type="Proteomes" id="UP000001819">
    <property type="component" value="Chromosome X"/>
</dbReference>